<protein>
    <submittedName>
        <fullName evidence="2">Putative glycosyltransferase</fullName>
    </submittedName>
</protein>
<dbReference type="PANTHER" id="PTHR21015:SF28">
    <property type="entry name" value="SLL1722 PROTEIN"/>
    <property type="match status" value="1"/>
</dbReference>
<gene>
    <name evidence="2" type="ORF">EV685_1382</name>
</gene>
<dbReference type="PANTHER" id="PTHR21015">
    <property type="entry name" value="UDP-N-ACETYLGLUCOSAMINE--N-ACETYLMURAMYL-(PENTAPEPTIDE) PYROPHOSPHORYL-UNDECAPRENOL N-ACETYLGLUCOSAMINE TRANSFERASE 1"/>
    <property type="match status" value="1"/>
</dbReference>
<evidence type="ECO:0000259" key="1">
    <source>
        <dbReference type="Pfam" id="PF04101"/>
    </source>
</evidence>
<dbReference type="GO" id="GO:0016758">
    <property type="term" value="F:hexosyltransferase activity"/>
    <property type="evidence" value="ECO:0007669"/>
    <property type="project" value="InterPro"/>
</dbReference>
<dbReference type="RefSeq" id="WP_130481252.1">
    <property type="nucleotide sequence ID" value="NZ_SGWV01000008.1"/>
</dbReference>
<accession>A0A4Q7LRP7</accession>
<dbReference type="InterPro" id="IPR007235">
    <property type="entry name" value="Glyco_trans_28_C"/>
</dbReference>
<reference evidence="2 3" key="1">
    <citation type="submission" date="2019-02" db="EMBL/GenBank/DDBJ databases">
        <title>Genomic Encyclopedia of Type Strains, Phase IV (KMG-IV): sequencing the most valuable type-strain genomes for metagenomic binning, comparative biology and taxonomic classification.</title>
        <authorList>
            <person name="Goeker M."/>
        </authorList>
    </citation>
    <scope>NUCLEOTIDE SEQUENCE [LARGE SCALE GENOMIC DNA]</scope>
    <source>
        <strain evidence="2 3">DSM 10617</strain>
    </source>
</reference>
<dbReference type="EMBL" id="SGWV01000008">
    <property type="protein sequence ID" value="RZS56827.1"/>
    <property type="molecule type" value="Genomic_DNA"/>
</dbReference>
<dbReference type="Gene3D" id="3.40.50.2000">
    <property type="entry name" value="Glycogen Phosphorylase B"/>
    <property type="match status" value="1"/>
</dbReference>
<evidence type="ECO:0000313" key="3">
    <source>
        <dbReference type="Proteomes" id="UP000293433"/>
    </source>
</evidence>
<keyword evidence="3" id="KW-1185">Reference proteome</keyword>
<evidence type="ECO:0000313" key="2">
    <source>
        <dbReference type="EMBL" id="RZS56827.1"/>
    </source>
</evidence>
<name>A0A4Q7LRP7_9BURK</name>
<sequence>MQTLTAHDTAPRLLFQVRNRRGLGHMMRGLNIAAALRRIRPDARIDFHLRTAPGAGFWPDDLGLTVEDAADPAHPTRSWQATVERLDPDVIVFDTLLPAPDEVGSTRAALAFVMRECLPDEQRALHAHPLMDRIARFIVPHEALDYGPVPAALADRTHCVGTIRRRTSPAAQQALRQRLGLADGAFVLTSTVGGGGFTAQAERFFEVVRAAHRSLQPTWQAAGRPVEHLLILGPNYAGTVDPLPGLRVLAAEPELVSLLALSDLVIAEGGYNTVNEILDTHTPALFLPSARGKDDQHGRVQVLADAGRAEVLDATDPQAASLLAQSVRTLLDDPQRLGRMRLCAARLAPPRRGNEAAAQLLHELARTRLASRGVQP</sequence>
<proteinExistence type="predicted"/>
<dbReference type="OrthoDB" id="8549922at2"/>
<dbReference type="Pfam" id="PF04101">
    <property type="entry name" value="Glyco_tran_28_C"/>
    <property type="match status" value="1"/>
</dbReference>
<dbReference type="AlphaFoldDB" id="A0A4Q7LRP7"/>
<dbReference type="Proteomes" id="UP000293433">
    <property type="component" value="Unassembled WGS sequence"/>
</dbReference>
<comment type="caution">
    <text evidence="2">The sequence shown here is derived from an EMBL/GenBank/DDBJ whole genome shotgun (WGS) entry which is preliminary data.</text>
</comment>
<keyword evidence="2" id="KW-0808">Transferase</keyword>
<feature type="domain" description="Glycosyl transferase family 28 C-terminal" evidence="1">
    <location>
        <begin position="196"/>
        <end position="343"/>
    </location>
</feature>
<dbReference type="SUPFAM" id="SSF53756">
    <property type="entry name" value="UDP-Glycosyltransferase/glycogen phosphorylase"/>
    <property type="match status" value="1"/>
</dbReference>
<organism evidence="2 3">
    <name type="scientific">Sphaerotilus mobilis</name>
    <dbReference type="NCBI Taxonomy" id="47994"/>
    <lineage>
        <taxon>Bacteria</taxon>
        <taxon>Pseudomonadati</taxon>
        <taxon>Pseudomonadota</taxon>
        <taxon>Betaproteobacteria</taxon>
        <taxon>Burkholderiales</taxon>
        <taxon>Sphaerotilaceae</taxon>
        <taxon>Sphaerotilus</taxon>
    </lineage>
</organism>